<evidence type="ECO:0000256" key="4">
    <source>
        <dbReference type="SAM" id="SignalP"/>
    </source>
</evidence>
<dbReference type="STRING" id="1054147.F4PR38"/>
<feature type="domain" description="IPT/TIG" evidence="5">
    <location>
        <begin position="1998"/>
        <end position="2087"/>
    </location>
</feature>
<sequence length="2649" mass="296925">MIIIVNYNRYNNLLILFLILFVITSSFHCTTAISQPTTTTTTATCKSPTGDSVQWWFIKKLPYSNQYIYIDNDSKTIQFQNDLSDDQSSLARTLSQLSQQQQQQQLNGGGGGGSDQNDNSDYYYYFYNNEFQNLNSNDRTNFPLPADKSTIQPSTVYSSSKGIVILNKPPLQNNNTNKTFSGAYIVHSLSRFPQLTTTTTNSFKTPITHPNGTWFPTDYYLSPLSPSPSSSYGHSLVCTSFKDYEDVRYQIQSIYPYIYMTNLNLPFKDPLLKSTFNSLFYPTYPPKSLYLKPDAIKLQSLSSRDDNGDRDPNSSISITSSIKWGGASIWHSSNTINYISIPSKYKNPLPTNNGKNSTMVSSPITHVINSQKLPGDLVTRYRIDSDKSQWDTSVDKGIFGVSTIQSLSCIGDYDQNINSANGELMICINNSILSSLLKSMIVNLNPIQCHKGTPSPTLSNCTKPITTLNRLFNFNGKIGMNINDLKSLDNELITYFKELQYNIGQPFYLMESTSLLVYNPSIGCNQQDDQDGSEFDIIGQLVQVRGCKLMDSILETSVFRLQDAVVSFRKEYLPKIKVLLNDPSYLVSIHYHSRIITFQSIQNAKDSTRFDLILDNKSPSQRIILIYKILISLQQISESLDKSNLKRSTIIINIDHDYNSATINNDKETTFQIQGINQFFQSYSLYLLKRLCPSIMTKDDESSLNNNNNNNNNKPSTKEPLRQALINIVAIKLFRLIFPFMESSMIGTFNNGLDGYESDGDIIEEDYGLYSSERITTFLLDLVQDNQEQSDYYKIAYNNNKKITRVPFSTFLNMLSSFQSTLQPASSNIHQFIDNVVIRYLSLQPEYRGVDLQSSMAHIKFSNNIYQCDYCTVPPFIKDSFYDSFKYCLKSTNPSKSTLEDLGKALSGWVGNDQYIVTLLSDFSSPNNNLQRGLKLLKHLIGWSLGEHCDYFGVFGGHPWTPRGVVLLTSSLSRLIGFANETINYPGELVKTYYIPWMNERVQAPQTQSGIGIVVVDNLICSFGQYTLREFKENGGRVLLQSCPLAPIISTIKYQKSPYSWNSTTITISGFSLLTYSFPSTTHIQLKLTKENDKRSLSSLVDCQVGVDLDFDDTQDTIICQVPGGYGNYTIDIVKDGFNFKSMSRFNNQNNYGNGDSIEYRSTNSFKFSYSRPDIISVTSMSYPLDNYGTDITIRGINLFRDANNLGNLKLSLENNNHFKIQIPILKFERIKNQDYLYFKSNGSGENNLIILKIDNIIIIRDYIGNSKINFKIPIIKNITIGNISSNTLSCNTGDILTIRGESFGSSLNTPISVMIGNTIYLSNQQYNSSLIQWINNNQINVILPSGIGRNQKLRLEINGQLAIIQQQTKNNNNQNNSSLFINFNSPRIEYLVQKPNSISTLLGGIGWIIGKNFGSIMDTIPLVTIYDGTVELDCDYYNNNNFNPLSLLPNDLKLTYNYEILECQIPPGIGDDIRPLLVVGGLESNLPSQTIRYNQPTLESISSYSGDTGGTEITVNGRDFVPNELLSNDLVVDNNNLISGDINYSNIKIISNNQDEISCRSVNWLTSQKASCIIPPGIGKNFQFQVIVGYQKSKPNRSLLFSFNQPIINSISSSNTCGSEITINGMNFIPMGYQQQSSYISSDSNFVKIGNKLCDDIVWIDDTTIICQSPPGLGNNINVDILIGDQPLAIPFNSFSYSPPIIFGNQSYNCPTIGNNRITIIGENFIPSILLKNNSNNNNNNKSTIKIDNRECLEIKWIDFNRVSCLVPNGEGYDKSIIVTVGGQSSSGNNKLFSYLAPIIYSITPNKIKNQQQQQKQQQQNNQQQIITIVGDNFGIQPQVFIQGEDGTLLNCTVSSKRDDRIICSIPKGIVKNSLQPIETLVYQVTVGAMDGRKSQPLEFTYIGAPKIYSVQPSRGSIVGGYPITINGNSFIEGTQLSVSFNDRTIGDDQMVEQSNSRIIFKASSGGGSNIQVYVVVKMGEEEYLNSNENREFSFNAPIIRSISPNKGNSRSKIKVEIKGSDLGTLDSSNVTIGGIPCTDPIYSKDSTSLKCLVQPSNKLGKKQVKVEFKGQISNLNIQFTHQDYNDNIYDSSSSSSSSSSSDNGEEYTSTPKPTNTPTPTPKPTTTKKEEARIDGNIFHDANFNNLFDKGDDPMVNVNISLIDDQGIPRYTTQSTRSGYYSFTLAVDSRYNFRLLVDQPLLKPPSDTFNSEFQEIGYIIPINYIPVYIYSNTTYININIAIFSKSSLDCVGSLISDRNQTLNLQYGVFDLTYFDWKSSMVKYFVFPQICNVLLIDDTIIRIRYKTTLNITLFYDNNMNGQIDNDEKIDYSNDKFILTVQSQMNGKNVVLSYNTTIFSTNHIIYVPGDSVLSLVRIYNNLFNQSSSSSSSSSSSQHLSPLSSPSNITIPTVNNKVIPIASPTLQTTTFVQFGVFRVPNNRSTISFKVVYGNVNGGNVNGGGGGGSEQILNLSYGKYESSFFNSAGWFQSLNKNATISFKLSNPNQAVAISTTPNPNIFSFNPSLKHSVMSFKLNPSSLIFIEIFDQKLFENIQVPYNGGIINIKRHYQNIPIFYLNLIEMNCYINNDTDTMIHCDVPPYNGGSVTKSITLKWNNIILYANYYLTYGNNNNENGDYNSNSNNNNNQFDE</sequence>
<proteinExistence type="inferred from homology"/>
<evidence type="ECO:0000256" key="1">
    <source>
        <dbReference type="ARBA" id="ARBA00007527"/>
    </source>
</evidence>
<dbReference type="Gene3D" id="2.60.40.10">
    <property type="entry name" value="Immunoglobulins"/>
    <property type="match status" value="7"/>
</dbReference>
<dbReference type="SMART" id="SM00429">
    <property type="entry name" value="IPT"/>
    <property type="match status" value="3"/>
</dbReference>
<comment type="similarity">
    <text evidence="1">Belongs to the DNase II family.</text>
</comment>
<evidence type="ECO:0000313" key="6">
    <source>
        <dbReference type="EMBL" id="EGG22095.1"/>
    </source>
</evidence>
<dbReference type="CDD" id="cd00102">
    <property type="entry name" value="IPT"/>
    <property type="match status" value="2"/>
</dbReference>
<feature type="chain" id="PRO_5003313308" description="IPT/TIG domain-containing protein" evidence="4">
    <location>
        <begin position="33"/>
        <end position="2649"/>
    </location>
</feature>
<feature type="domain" description="IPT/TIG" evidence="5">
    <location>
        <begin position="1906"/>
        <end position="1997"/>
    </location>
</feature>
<evidence type="ECO:0000259" key="5">
    <source>
        <dbReference type="SMART" id="SM00429"/>
    </source>
</evidence>
<dbReference type="InterPro" id="IPR002909">
    <property type="entry name" value="IPT_dom"/>
</dbReference>
<dbReference type="OrthoDB" id="21614at2759"/>
<keyword evidence="2" id="KW-0378">Hydrolase</keyword>
<feature type="region of interest" description="Disordered" evidence="3">
    <location>
        <begin position="2090"/>
        <end position="2135"/>
    </location>
</feature>
<dbReference type="InterPro" id="IPR014756">
    <property type="entry name" value="Ig_E-set"/>
</dbReference>
<dbReference type="Pfam" id="PF01833">
    <property type="entry name" value="TIG"/>
    <property type="match status" value="5"/>
</dbReference>
<dbReference type="InterPro" id="IPR004947">
    <property type="entry name" value="DNase_II"/>
</dbReference>
<feature type="region of interest" description="Disordered" evidence="3">
    <location>
        <begin position="699"/>
        <end position="718"/>
    </location>
</feature>
<accession>F4PR38</accession>
<dbReference type="RefSeq" id="XP_004359946.1">
    <property type="nucleotide sequence ID" value="XM_004359889.1"/>
</dbReference>
<feature type="domain" description="IPT/TIG" evidence="5">
    <location>
        <begin position="1606"/>
        <end position="1699"/>
    </location>
</feature>
<dbReference type="SUPFAM" id="SSF81296">
    <property type="entry name" value="E set domains"/>
    <property type="match status" value="6"/>
</dbReference>
<name>F4PR38_CACFS</name>
<gene>
    <name evidence="6" type="ORF">DFA_01985</name>
</gene>
<feature type="compositionally biased region" description="Low complexity" evidence="3">
    <location>
        <begin position="2093"/>
        <end position="2103"/>
    </location>
</feature>
<dbReference type="PANTHER" id="PTHR23361:SF20">
    <property type="entry name" value="MRH DOMAIN-CONTAINING PROTEIN"/>
    <property type="match status" value="1"/>
</dbReference>
<organism evidence="6 7">
    <name type="scientific">Cavenderia fasciculata</name>
    <name type="common">Slime mold</name>
    <name type="synonym">Dictyostelium fasciculatum</name>
    <dbReference type="NCBI Taxonomy" id="261658"/>
    <lineage>
        <taxon>Eukaryota</taxon>
        <taxon>Amoebozoa</taxon>
        <taxon>Evosea</taxon>
        <taxon>Eumycetozoa</taxon>
        <taxon>Dictyostelia</taxon>
        <taxon>Acytosteliales</taxon>
        <taxon>Cavenderiaceae</taxon>
        <taxon>Cavenderia</taxon>
    </lineage>
</organism>
<feature type="signal peptide" evidence="4">
    <location>
        <begin position="1"/>
        <end position="32"/>
    </location>
</feature>
<dbReference type="InterPro" id="IPR013783">
    <property type="entry name" value="Ig-like_fold"/>
</dbReference>
<evidence type="ECO:0000256" key="3">
    <source>
        <dbReference type="SAM" id="MobiDB-lite"/>
    </source>
</evidence>
<dbReference type="GO" id="GO:0004531">
    <property type="term" value="F:deoxyribonuclease II activity"/>
    <property type="evidence" value="ECO:0007669"/>
    <property type="project" value="InterPro"/>
</dbReference>
<dbReference type="KEGG" id="dfa:DFA_01985"/>
<keyword evidence="4" id="KW-0732">Signal</keyword>
<dbReference type="Proteomes" id="UP000007797">
    <property type="component" value="Unassembled WGS sequence"/>
</dbReference>
<reference evidence="7" key="1">
    <citation type="journal article" date="2011" name="Genome Res.">
        <title>Phylogeny-wide analysis of social amoeba genomes highlights ancient origins for complex intercellular communication.</title>
        <authorList>
            <person name="Heidel A.J."/>
            <person name="Lawal H.M."/>
            <person name="Felder M."/>
            <person name="Schilde C."/>
            <person name="Helps N.R."/>
            <person name="Tunggal B."/>
            <person name="Rivero F."/>
            <person name="John U."/>
            <person name="Schleicher M."/>
            <person name="Eichinger L."/>
            <person name="Platzer M."/>
            <person name="Noegel A.A."/>
            <person name="Schaap P."/>
            <person name="Gloeckner G."/>
        </authorList>
    </citation>
    <scope>NUCLEOTIDE SEQUENCE [LARGE SCALE GENOMIC DNA]</scope>
    <source>
        <strain evidence="7">SH3</strain>
    </source>
</reference>
<evidence type="ECO:0000256" key="2">
    <source>
        <dbReference type="ARBA" id="ARBA00022801"/>
    </source>
</evidence>
<dbReference type="Pfam" id="PF03265">
    <property type="entry name" value="DNase_II"/>
    <property type="match status" value="1"/>
</dbReference>
<dbReference type="EMBL" id="GL883010">
    <property type="protein sequence ID" value="EGG22095.1"/>
    <property type="molecule type" value="Genomic_DNA"/>
</dbReference>
<dbReference type="PANTHER" id="PTHR23361">
    <property type="entry name" value="MUCIN"/>
    <property type="match status" value="1"/>
</dbReference>
<dbReference type="GeneID" id="14873359"/>
<protein>
    <recommendedName>
        <fullName evidence="5">IPT/TIG domain-containing protein</fullName>
    </recommendedName>
</protein>
<dbReference type="CDD" id="cd00603">
    <property type="entry name" value="IPT_PCSR"/>
    <property type="match status" value="3"/>
</dbReference>
<keyword evidence="7" id="KW-1185">Reference proteome</keyword>
<evidence type="ECO:0000313" key="7">
    <source>
        <dbReference type="Proteomes" id="UP000007797"/>
    </source>
</evidence>